<evidence type="ECO:0000259" key="1">
    <source>
        <dbReference type="Pfam" id="PF21801"/>
    </source>
</evidence>
<organism evidence="2 3">
    <name type="scientific">Polyplax serrata</name>
    <name type="common">Common mouse louse</name>
    <dbReference type="NCBI Taxonomy" id="468196"/>
    <lineage>
        <taxon>Eukaryota</taxon>
        <taxon>Metazoa</taxon>
        <taxon>Ecdysozoa</taxon>
        <taxon>Arthropoda</taxon>
        <taxon>Hexapoda</taxon>
        <taxon>Insecta</taxon>
        <taxon>Pterygota</taxon>
        <taxon>Neoptera</taxon>
        <taxon>Paraneoptera</taxon>
        <taxon>Psocodea</taxon>
        <taxon>Troctomorpha</taxon>
        <taxon>Phthiraptera</taxon>
        <taxon>Anoplura</taxon>
        <taxon>Polyplacidae</taxon>
        <taxon>Polyplax</taxon>
    </lineage>
</organism>
<name>A0ABR1BJV4_POLSC</name>
<accession>A0ABR1BJV4</accession>
<dbReference type="Pfam" id="PF21801">
    <property type="entry name" value="ASPP2-like_RA"/>
    <property type="match status" value="1"/>
</dbReference>
<sequence length="123" mass="14162">MIVRVVCEDGITDVPITPDTTCFDVVECCRDPGDDLCSLVQVWRNYGLSESPPLTLVLGICRKRKASDWKISDLPQMKNGKKERCKCGRKERKGMKRKSVAMDVKRKHKKYFPELVTDRLRCN</sequence>
<dbReference type="InterPro" id="IPR048942">
    <property type="entry name" value="ASPP2-like_RA"/>
</dbReference>
<keyword evidence="3" id="KW-1185">Reference proteome</keyword>
<comment type="caution">
    <text evidence="2">The sequence shown here is derived from an EMBL/GenBank/DDBJ whole genome shotgun (WGS) entry which is preliminary data.</text>
</comment>
<reference evidence="2 3" key="1">
    <citation type="submission" date="2023-09" db="EMBL/GenBank/DDBJ databases">
        <title>Genomes of two closely related lineages of the louse Polyplax serrata with different host specificities.</title>
        <authorList>
            <person name="Martinu J."/>
            <person name="Tarabai H."/>
            <person name="Stefka J."/>
            <person name="Hypsa V."/>
        </authorList>
    </citation>
    <scope>NUCLEOTIDE SEQUENCE [LARGE SCALE GENOMIC DNA]</scope>
    <source>
        <strain evidence="2">98ZLc_SE</strain>
    </source>
</reference>
<evidence type="ECO:0000313" key="3">
    <source>
        <dbReference type="Proteomes" id="UP001359485"/>
    </source>
</evidence>
<dbReference type="Proteomes" id="UP001359485">
    <property type="component" value="Unassembled WGS sequence"/>
</dbReference>
<dbReference type="EMBL" id="JAWJWF010000001">
    <property type="protein sequence ID" value="KAK6642230.1"/>
    <property type="molecule type" value="Genomic_DNA"/>
</dbReference>
<feature type="domain" description="Apoptosis-stimulating of p53 protein 2-like RA" evidence="1">
    <location>
        <begin position="2"/>
        <end position="46"/>
    </location>
</feature>
<protein>
    <recommendedName>
        <fullName evidence="1">Apoptosis-stimulating of p53 protein 2-like RA domain-containing protein</fullName>
    </recommendedName>
</protein>
<dbReference type="Gene3D" id="3.10.20.90">
    <property type="entry name" value="Phosphatidylinositol 3-kinase Catalytic Subunit, Chain A, domain 1"/>
    <property type="match status" value="1"/>
</dbReference>
<evidence type="ECO:0000313" key="2">
    <source>
        <dbReference type="EMBL" id="KAK6642230.1"/>
    </source>
</evidence>
<gene>
    <name evidence="2" type="ORF">RUM44_013953</name>
</gene>
<proteinExistence type="predicted"/>